<dbReference type="InterPro" id="IPR052667">
    <property type="entry name" value="E3_ubiquitin-ligase_RING"/>
</dbReference>
<dbReference type="InterPro" id="IPR001841">
    <property type="entry name" value="Znf_RING"/>
</dbReference>
<feature type="region of interest" description="Disordered" evidence="5">
    <location>
        <begin position="1"/>
        <end position="27"/>
    </location>
</feature>
<accession>Q93343</accession>
<name>Q93343_CAEEL</name>
<dbReference type="HOGENOM" id="CLU_417520_0_0_1"/>
<dbReference type="PANTHER" id="PTHR47156">
    <property type="entry name" value="PROTEIN CBG20824"/>
    <property type="match status" value="1"/>
</dbReference>
<feature type="compositionally biased region" description="Low complexity" evidence="5">
    <location>
        <begin position="17"/>
        <end position="27"/>
    </location>
</feature>
<keyword evidence="2 4" id="KW-0863">Zinc-finger</keyword>
<dbReference type="GO" id="GO:0016567">
    <property type="term" value="P:protein ubiquitination"/>
    <property type="evidence" value="ECO:0000318"/>
    <property type="project" value="GO_Central"/>
</dbReference>
<dbReference type="InterPro" id="IPR017907">
    <property type="entry name" value="Znf_RING_CS"/>
</dbReference>
<dbReference type="RefSeq" id="NP_492366.1">
    <property type="nucleotide sequence ID" value="NM_059965.2"/>
</dbReference>
<evidence type="ECO:0000256" key="3">
    <source>
        <dbReference type="ARBA" id="ARBA00022833"/>
    </source>
</evidence>
<dbReference type="AGR" id="WB:WBGene00007976"/>
<evidence type="ECO:0000313" key="9">
    <source>
        <dbReference type="WormBase" id="C36B1.9"/>
    </source>
</evidence>
<dbReference type="KEGG" id="cel:CELE_C36B1.9"/>
<dbReference type="InterPro" id="IPR013083">
    <property type="entry name" value="Znf_RING/FYVE/PHD"/>
</dbReference>
<proteinExistence type="predicted"/>
<dbReference type="PIR" id="T19780">
    <property type="entry name" value="T19780"/>
</dbReference>
<dbReference type="CTD" id="183252"/>
<dbReference type="InParanoid" id="Q93343"/>
<dbReference type="eggNOG" id="KOG2177">
    <property type="taxonomic scope" value="Eukaryota"/>
</dbReference>
<dbReference type="GO" id="GO:0008270">
    <property type="term" value="F:zinc ion binding"/>
    <property type="evidence" value="ECO:0007669"/>
    <property type="project" value="UniProtKB-KW"/>
</dbReference>
<dbReference type="MINT" id="Q93343"/>
<sequence>MSESAEVISNADASYGTDTDTLPDTELPSLNVLEVDEPKEEIKKNEMSRIDIIREAADNVQSCRVCYDEYHSSSNQARVLQCGHTFCTRCVVGCSSTMNNTSEEFGIKCPECRKINEQVPATVPINFQLMQILTTLSLVKVLQTPPQDQEIPKYENFERLGTEIPIADLVNLTMGELYEHLKAVFNAIRLRGKRDKTSIRPSVVHRYDSEFKKIDEVERSMNRVLHNVIKLQSGETLPRPAPTITIPYWQLDREYRRSLQDNDWMREMVVFRPPTSGPVPVRPLVAPPQPPAQPPVQDVDTVLEREQAARAEADPRRHLNAVREAHLRRERESAQEREAAVRNEQLMRQLLDRNENMQNVHIDRNDPFSLFRHLQRQEERDLEMHLRFRRTLDQDRDRESMRRVADGLPPILDHDDVDVEEDDDESVASDNSSFVDEPVERPPPPRMTLGEAVTIYRMIEVFSPRHFRHGPDSFSLPHNHANLNSLYRELLPPNSPITITDTMSDSQLADLRRYSQANNVDCDRLLRVLRHHSIKFAPTIVESPRLTERRRRRQRPVPADDYNAHLSVIRKRAKEALRGNRPEQPTNGEESNLTIRLIVNLANSMGVREKLDDVICPQHRAQEEEKEMFVPRTNGSTRQEMLFCNVCRCEVPMGSKAVHSQGKRHIAAMAKFVF</sequence>
<dbReference type="PROSITE" id="PS00518">
    <property type="entry name" value="ZF_RING_1"/>
    <property type="match status" value="1"/>
</dbReference>
<dbReference type="WormBase" id="C36B1.9">
    <property type="protein sequence ID" value="CE05376"/>
    <property type="gene ID" value="WBGene00007976"/>
</dbReference>
<reference evidence="7 8" key="1">
    <citation type="journal article" date="1998" name="Science">
        <title>Genome sequence of the nematode C. elegans: a platform for investigating biology.</title>
        <authorList>
            <consortium name="The C. elegans sequencing consortium"/>
            <person name="Sulson J.E."/>
            <person name="Waterston R."/>
        </authorList>
    </citation>
    <scope>NUCLEOTIDE SEQUENCE [LARGE SCALE GENOMIC DNA]</scope>
    <source>
        <strain evidence="7 8">Bristol N2</strain>
    </source>
</reference>
<dbReference type="OrthoDB" id="8936585at2759"/>
<feature type="region of interest" description="Disordered" evidence="5">
    <location>
        <begin position="408"/>
        <end position="447"/>
    </location>
</feature>
<keyword evidence="8" id="KW-1185">Reference proteome</keyword>
<evidence type="ECO:0000313" key="7">
    <source>
        <dbReference type="EMBL" id="CAB02274.1"/>
    </source>
</evidence>
<evidence type="ECO:0000256" key="2">
    <source>
        <dbReference type="ARBA" id="ARBA00022771"/>
    </source>
</evidence>
<evidence type="ECO:0000313" key="8">
    <source>
        <dbReference type="Proteomes" id="UP000001940"/>
    </source>
</evidence>
<dbReference type="IntAct" id="Q93343">
    <property type="interactions" value="2"/>
</dbReference>
<evidence type="ECO:0000259" key="6">
    <source>
        <dbReference type="PROSITE" id="PS50089"/>
    </source>
</evidence>
<dbReference type="Proteomes" id="UP000001940">
    <property type="component" value="Chromosome I"/>
</dbReference>
<evidence type="ECO:0000256" key="1">
    <source>
        <dbReference type="ARBA" id="ARBA00022723"/>
    </source>
</evidence>
<organism evidence="7 8">
    <name type="scientific">Caenorhabditis elegans</name>
    <dbReference type="NCBI Taxonomy" id="6239"/>
    <lineage>
        <taxon>Eukaryota</taxon>
        <taxon>Metazoa</taxon>
        <taxon>Ecdysozoa</taxon>
        <taxon>Nematoda</taxon>
        <taxon>Chromadorea</taxon>
        <taxon>Rhabditida</taxon>
        <taxon>Rhabditina</taxon>
        <taxon>Rhabditomorpha</taxon>
        <taxon>Rhabditoidea</taxon>
        <taxon>Rhabditidae</taxon>
        <taxon>Peloderinae</taxon>
        <taxon>Caenorhabditis</taxon>
    </lineage>
</organism>
<dbReference type="FunCoup" id="Q93343">
    <property type="interactions" value="812"/>
</dbReference>
<dbReference type="SMART" id="SM00184">
    <property type="entry name" value="RING"/>
    <property type="match status" value="1"/>
</dbReference>
<dbReference type="PROSITE" id="PS50089">
    <property type="entry name" value="ZF_RING_2"/>
    <property type="match status" value="1"/>
</dbReference>
<dbReference type="GeneID" id="183252"/>
<dbReference type="GO" id="GO:0061630">
    <property type="term" value="F:ubiquitin protein ligase activity"/>
    <property type="evidence" value="ECO:0000318"/>
    <property type="project" value="GO_Central"/>
</dbReference>
<gene>
    <name evidence="7 9" type="ORF">C36B1.9</name>
    <name evidence="7" type="ORF">CELE_C36B1.9</name>
</gene>
<protein>
    <submittedName>
        <fullName evidence="7">RING-type domain-containing protein</fullName>
    </submittedName>
</protein>
<dbReference type="EMBL" id="BX284601">
    <property type="protein sequence ID" value="CAB02274.1"/>
    <property type="molecule type" value="Genomic_DNA"/>
</dbReference>
<dbReference type="SUPFAM" id="SSF57850">
    <property type="entry name" value="RING/U-box"/>
    <property type="match status" value="1"/>
</dbReference>
<dbReference type="Pfam" id="PF13445">
    <property type="entry name" value="zf-RING_UBOX"/>
    <property type="match status" value="1"/>
</dbReference>
<dbReference type="OMA" id="DWMREMV"/>
<evidence type="ECO:0000256" key="4">
    <source>
        <dbReference type="PROSITE-ProRule" id="PRU00175"/>
    </source>
</evidence>
<dbReference type="PaxDb" id="6239-C36B1.9"/>
<dbReference type="InterPro" id="IPR027370">
    <property type="entry name" value="Znf-RING_euk"/>
</dbReference>
<dbReference type="Gene3D" id="3.30.40.10">
    <property type="entry name" value="Zinc/RING finger domain, C3HC4 (zinc finger)"/>
    <property type="match status" value="1"/>
</dbReference>
<keyword evidence="1" id="KW-0479">Metal-binding</keyword>
<keyword evidence="3" id="KW-0862">Zinc</keyword>
<dbReference type="UCSC" id="C36B1.9">
    <property type="organism name" value="c. elegans"/>
</dbReference>
<evidence type="ECO:0000256" key="5">
    <source>
        <dbReference type="SAM" id="MobiDB-lite"/>
    </source>
</evidence>
<dbReference type="AlphaFoldDB" id="Q93343"/>
<feature type="compositionally biased region" description="Acidic residues" evidence="5">
    <location>
        <begin position="415"/>
        <end position="427"/>
    </location>
</feature>
<feature type="domain" description="RING-type" evidence="6">
    <location>
        <begin position="63"/>
        <end position="113"/>
    </location>
</feature>
<dbReference type="Bgee" id="WBGene00007976">
    <property type="expression patterns" value="Expressed in embryo and 3 other cell types or tissues"/>
</dbReference>
<dbReference type="PANTHER" id="PTHR47156:SF10">
    <property type="entry name" value="E3 UBIQUITIN-PROTEIN LIGASE TRIM-21-RELATED"/>
    <property type="match status" value="1"/>
</dbReference>